<dbReference type="GO" id="GO:0019432">
    <property type="term" value="P:triglyceride biosynthetic process"/>
    <property type="evidence" value="ECO:0007669"/>
    <property type="project" value="UniProtKB-UniPathway"/>
</dbReference>
<evidence type="ECO:0000256" key="2">
    <source>
        <dbReference type="ARBA" id="ARBA00005189"/>
    </source>
</evidence>
<dbReference type="OMA" id="LMIKIHH"/>
<dbReference type="EMBL" id="JMSN01000024">
    <property type="protein sequence ID" value="KDN48515.1"/>
    <property type="molecule type" value="Genomic_DNA"/>
</dbReference>
<dbReference type="Pfam" id="PF03007">
    <property type="entry name" value="WS_DGAT_cat"/>
    <property type="match status" value="1"/>
</dbReference>
<comment type="similarity">
    <text evidence="5">In the N-terminal section; belongs to the long-chain O-acyltransferase family.</text>
</comment>
<dbReference type="InParanoid" id="A0A066WCL2"/>
<evidence type="ECO:0000313" key="12">
    <source>
        <dbReference type="Proteomes" id="UP000027361"/>
    </source>
</evidence>
<dbReference type="InterPro" id="IPR009721">
    <property type="entry name" value="O-acyltransferase_WSD1_C"/>
</dbReference>
<keyword evidence="3" id="KW-0808">Transferase</keyword>
<dbReference type="HOGENOM" id="CLU_361371_0_0_1"/>
<proteinExistence type="inferred from homology"/>
<dbReference type="PANTHER" id="PTHR31650:SF1">
    <property type="entry name" value="WAX ESTER SYNTHASE_DIACYLGLYCEROL ACYLTRANSFERASE 4-RELATED"/>
    <property type="match status" value="1"/>
</dbReference>
<keyword evidence="12" id="KW-1185">Reference proteome</keyword>
<evidence type="ECO:0000256" key="3">
    <source>
        <dbReference type="ARBA" id="ARBA00022679"/>
    </source>
</evidence>
<evidence type="ECO:0000256" key="4">
    <source>
        <dbReference type="ARBA" id="ARBA00023315"/>
    </source>
</evidence>
<dbReference type="Proteomes" id="UP000027361">
    <property type="component" value="Unassembled WGS sequence"/>
</dbReference>
<dbReference type="AlphaFoldDB" id="A0A066WCL2"/>
<dbReference type="UniPathway" id="UPA00282"/>
<evidence type="ECO:0000259" key="9">
    <source>
        <dbReference type="Pfam" id="PF03007"/>
    </source>
</evidence>
<gene>
    <name evidence="11" type="ORF">K437DRAFT_255489</name>
</gene>
<keyword evidence="4" id="KW-0012">Acyltransferase</keyword>
<feature type="compositionally biased region" description="Basic and acidic residues" evidence="8">
    <location>
        <begin position="68"/>
        <end position="99"/>
    </location>
</feature>
<dbReference type="STRING" id="1037660.A0A066WCL2"/>
<evidence type="ECO:0000256" key="5">
    <source>
        <dbReference type="ARBA" id="ARBA00024360"/>
    </source>
</evidence>
<comment type="pathway">
    <text evidence="2">Lipid metabolism.</text>
</comment>
<dbReference type="InterPro" id="IPR004255">
    <property type="entry name" value="O-acyltransferase_WSD1_N"/>
</dbReference>
<protein>
    <submittedName>
        <fullName evidence="11">Uncharacterized protein</fullName>
    </submittedName>
</protein>
<name>A0A066WCL2_TILAU</name>
<comment type="catalytic activity">
    <reaction evidence="7">
        <text>an acyl-CoA + a 1,2-diacyl-sn-glycerol = a triacyl-sn-glycerol + CoA</text>
        <dbReference type="Rhea" id="RHEA:10868"/>
        <dbReference type="ChEBI" id="CHEBI:17815"/>
        <dbReference type="ChEBI" id="CHEBI:57287"/>
        <dbReference type="ChEBI" id="CHEBI:58342"/>
        <dbReference type="ChEBI" id="CHEBI:64615"/>
        <dbReference type="EC" id="2.3.1.20"/>
    </reaction>
</comment>
<dbReference type="OrthoDB" id="619536at2759"/>
<organism evidence="11 12">
    <name type="scientific">Tilletiaria anomala (strain ATCC 24038 / CBS 436.72 / UBC 951)</name>
    <dbReference type="NCBI Taxonomy" id="1037660"/>
    <lineage>
        <taxon>Eukaryota</taxon>
        <taxon>Fungi</taxon>
        <taxon>Dikarya</taxon>
        <taxon>Basidiomycota</taxon>
        <taxon>Ustilaginomycotina</taxon>
        <taxon>Exobasidiomycetes</taxon>
        <taxon>Georgefischeriales</taxon>
        <taxon>Tilletiariaceae</taxon>
        <taxon>Tilletiaria</taxon>
    </lineage>
</organism>
<comment type="caution">
    <text evidence="11">The sequence shown here is derived from an EMBL/GenBank/DDBJ whole genome shotgun (WGS) entry which is preliminary data.</text>
</comment>
<dbReference type="InterPro" id="IPR045034">
    <property type="entry name" value="O-acyltransferase_WSD1-like"/>
</dbReference>
<feature type="compositionally biased region" description="Basic and acidic residues" evidence="8">
    <location>
        <begin position="220"/>
        <end position="242"/>
    </location>
</feature>
<dbReference type="GO" id="GO:0047196">
    <property type="term" value="F:long-chain-alcohol O-fatty-acyltransferase activity"/>
    <property type="evidence" value="ECO:0007669"/>
    <property type="project" value="UniProtKB-EC"/>
</dbReference>
<dbReference type="RefSeq" id="XP_013244171.1">
    <property type="nucleotide sequence ID" value="XM_013388717.1"/>
</dbReference>
<dbReference type="GeneID" id="25264166"/>
<comment type="pathway">
    <text evidence="1">Glycerolipid metabolism; triacylglycerol biosynthesis.</text>
</comment>
<accession>A0A066WCL2</accession>
<feature type="compositionally biased region" description="Polar residues" evidence="8">
    <location>
        <begin position="40"/>
        <end position="60"/>
    </location>
</feature>
<evidence type="ECO:0000313" key="11">
    <source>
        <dbReference type="EMBL" id="KDN48515.1"/>
    </source>
</evidence>
<reference evidence="11 12" key="1">
    <citation type="submission" date="2014-05" db="EMBL/GenBank/DDBJ databases">
        <title>Draft genome sequence of a rare smut relative, Tilletiaria anomala UBC 951.</title>
        <authorList>
            <consortium name="DOE Joint Genome Institute"/>
            <person name="Toome M."/>
            <person name="Kuo A."/>
            <person name="Henrissat B."/>
            <person name="Lipzen A."/>
            <person name="Tritt A."/>
            <person name="Yoshinaga Y."/>
            <person name="Zane M."/>
            <person name="Barry K."/>
            <person name="Grigoriev I.V."/>
            <person name="Spatafora J.W."/>
            <person name="Aimea M.C."/>
        </authorList>
    </citation>
    <scope>NUCLEOTIDE SEQUENCE [LARGE SCALE GENOMIC DNA]</scope>
    <source>
        <strain evidence="11 12">UBC 951</strain>
    </source>
</reference>
<comment type="catalytic activity">
    <reaction evidence="6">
        <text>a long chain fatty alcohol + a fatty acyl-CoA = a long-chain alcohol wax ester + CoA</text>
        <dbReference type="Rhea" id="RHEA:38443"/>
        <dbReference type="ChEBI" id="CHEBI:17135"/>
        <dbReference type="ChEBI" id="CHEBI:57287"/>
        <dbReference type="ChEBI" id="CHEBI:77636"/>
        <dbReference type="ChEBI" id="CHEBI:235323"/>
        <dbReference type="EC" id="2.3.1.75"/>
    </reaction>
</comment>
<dbReference type="PANTHER" id="PTHR31650">
    <property type="entry name" value="O-ACYLTRANSFERASE (WSD1-LIKE) FAMILY PROTEIN"/>
    <property type="match status" value="1"/>
</dbReference>
<feature type="region of interest" description="Disordered" evidence="8">
    <location>
        <begin position="22"/>
        <end position="101"/>
    </location>
</feature>
<dbReference type="GO" id="GO:0005886">
    <property type="term" value="C:plasma membrane"/>
    <property type="evidence" value="ECO:0007669"/>
    <property type="project" value="TreeGrafter"/>
</dbReference>
<feature type="region of interest" description="Disordered" evidence="8">
    <location>
        <begin position="214"/>
        <end position="248"/>
    </location>
</feature>
<dbReference type="GO" id="GO:0004144">
    <property type="term" value="F:diacylglycerol O-acyltransferase activity"/>
    <property type="evidence" value="ECO:0007669"/>
    <property type="project" value="UniProtKB-EC"/>
</dbReference>
<evidence type="ECO:0000256" key="7">
    <source>
        <dbReference type="ARBA" id="ARBA00048109"/>
    </source>
</evidence>
<evidence type="ECO:0000256" key="6">
    <source>
        <dbReference type="ARBA" id="ARBA00047604"/>
    </source>
</evidence>
<sequence length="659" mass="72931">MPLAHGRGTAAEQGAALRASIIVEQSRSSDSASQERRSSVACSRQDTSSYEQLASCSNPDISVPSMPVEERFCDADHGEPADTTGVKKESRPAEMEGKRPSQKTFLASVGASEGAGSNEKSHARPAGNLRRKTPFAMKRVETLTGIDNLTLLLEDEAYHPACFSIYMFETDIDRQTVEAFLEKLVELFPKYRYKVELDPSKAAKLDKQARKRLAAANGHVDVENAEAEKARRDRSEHPDPGRKTRYAKGLKAGAPFTPAKWRILDDFDIRENLEEQTCTAPNNSENALFDIAGRFLERHFNYQKPLWEALLVHGLETEDGSKAGLMIKIHHVLSDGQGLIQSYGVALAAIEHGLSSEDVQHRFELSPEVKKPGQRGVKPTVRGTVKHSAKTIRGLYLRSRKSFLYAPSSQEGRVYGRRYAHSRGIDMNDIKLIREAFSTDKEKLTLNDVACAVLSKSIAIAARRVAPDGKVRDKRIAIFVPISVRPKGNYELANMTTGAIAWFALDENMPLEGRLAQVNREMTRIKKSHLPKIWYKTLDFVCKRRLWYVPHYPIGKEFFEKAYREYSVATNVPGPPKPVKFGSHVANRYFVLPPSSPGKGTLAIGLISYAGSLSVSVSCDDVPEFATLAKGICASFQDGAADLIAAAKERLAARKEKAA</sequence>
<evidence type="ECO:0000256" key="1">
    <source>
        <dbReference type="ARBA" id="ARBA00004771"/>
    </source>
</evidence>
<dbReference type="Pfam" id="PF06974">
    <property type="entry name" value="WS_DGAT_C"/>
    <property type="match status" value="1"/>
</dbReference>
<feature type="domain" description="O-acyltransferase WSD1-like N-terminal" evidence="9">
    <location>
        <begin position="252"/>
        <end position="395"/>
    </location>
</feature>
<feature type="domain" description="O-acyltransferase WSD1 C-terminal" evidence="10">
    <location>
        <begin position="494"/>
        <end position="637"/>
    </location>
</feature>
<evidence type="ECO:0000259" key="10">
    <source>
        <dbReference type="Pfam" id="PF06974"/>
    </source>
</evidence>
<evidence type="ECO:0000256" key="8">
    <source>
        <dbReference type="SAM" id="MobiDB-lite"/>
    </source>
</evidence>